<evidence type="ECO:0000256" key="4">
    <source>
        <dbReference type="ARBA" id="ARBA00022840"/>
    </source>
</evidence>
<accession>A0ABR0I3G9</accession>
<feature type="compositionally biased region" description="Acidic residues" evidence="8">
    <location>
        <begin position="340"/>
        <end position="358"/>
    </location>
</feature>
<feature type="domain" description="RecA family profile 1" evidence="9">
    <location>
        <begin position="34"/>
        <end position="229"/>
    </location>
</feature>
<keyword evidence="6" id="KW-0539">Nucleus</keyword>
<feature type="compositionally biased region" description="Acidic residues" evidence="8">
    <location>
        <begin position="409"/>
        <end position="426"/>
    </location>
</feature>
<protein>
    <recommendedName>
        <fullName evidence="7">DNA repair protein RAD51 homolog 3</fullName>
    </recommendedName>
</protein>
<dbReference type="EMBL" id="JAFFHB010000001">
    <property type="protein sequence ID" value="KAK4674696.1"/>
    <property type="molecule type" value="Genomic_DNA"/>
</dbReference>
<dbReference type="GeneID" id="87929202"/>
<evidence type="ECO:0000256" key="2">
    <source>
        <dbReference type="ARBA" id="ARBA00022741"/>
    </source>
</evidence>
<gene>
    <name evidence="10" type="ORF">QC763_122940</name>
</gene>
<name>A0ABR0I3G9_9PEZI</name>
<evidence type="ECO:0000313" key="10">
    <source>
        <dbReference type="EMBL" id="KAK4674696.1"/>
    </source>
</evidence>
<reference evidence="10 11" key="1">
    <citation type="journal article" date="2023" name="bioRxiv">
        <title>High-quality genome assemblies of four members of thePodospora anserinaspecies complex.</title>
        <authorList>
            <person name="Ament-Velasquez S.L."/>
            <person name="Vogan A.A."/>
            <person name="Wallerman O."/>
            <person name="Hartmann F."/>
            <person name="Gautier V."/>
            <person name="Silar P."/>
            <person name="Giraud T."/>
            <person name="Johannesson H."/>
        </authorList>
    </citation>
    <scope>NUCLEOTIDE SEQUENCE [LARGE SCALE GENOMIC DNA]</scope>
    <source>
        <strain evidence="10 11">CBS 411.78</strain>
    </source>
</reference>
<keyword evidence="5" id="KW-0234">DNA repair</keyword>
<keyword evidence="2" id="KW-0547">Nucleotide-binding</keyword>
<evidence type="ECO:0000259" key="9">
    <source>
        <dbReference type="PROSITE" id="PS50162"/>
    </source>
</evidence>
<dbReference type="PROSITE" id="PS50162">
    <property type="entry name" value="RECA_2"/>
    <property type="match status" value="1"/>
</dbReference>
<evidence type="ECO:0000256" key="7">
    <source>
        <dbReference type="ARBA" id="ARBA00040674"/>
    </source>
</evidence>
<dbReference type="InterPro" id="IPR027417">
    <property type="entry name" value="P-loop_NTPase"/>
</dbReference>
<dbReference type="PANTHER" id="PTHR46239">
    <property type="entry name" value="DNA REPAIR PROTEIN RAD51 HOMOLOG 3 RAD51C"/>
    <property type="match status" value="1"/>
</dbReference>
<dbReference type="Proteomes" id="UP001326199">
    <property type="component" value="Unassembled WGS sequence"/>
</dbReference>
<dbReference type="InterPro" id="IPR052093">
    <property type="entry name" value="HR_Repair_Mediator"/>
</dbReference>
<evidence type="ECO:0000256" key="8">
    <source>
        <dbReference type="SAM" id="MobiDB-lite"/>
    </source>
</evidence>
<keyword evidence="3" id="KW-0227">DNA damage</keyword>
<dbReference type="InterPro" id="IPR020588">
    <property type="entry name" value="RecA_ATP-bd"/>
</dbReference>
<dbReference type="Gene3D" id="3.40.50.300">
    <property type="entry name" value="P-loop containing nucleotide triphosphate hydrolases"/>
    <property type="match status" value="1"/>
</dbReference>
<keyword evidence="11" id="KW-1185">Reference proteome</keyword>
<comment type="caution">
    <text evidence="10">The sequence shown here is derived from an EMBL/GenBank/DDBJ whole genome shotgun (WGS) entry which is preliminary data.</text>
</comment>
<keyword evidence="4" id="KW-0067">ATP-binding</keyword>
<dbReference type="CDD" id="cd01393">
    <property type="entry name" value="RecA-like"/>
    <property type="match status" value="1"/>
</dbReference>
<dbReference type="PANTHER" id="PTHR46239:SF1">
    <property type="entry name" value="DNA REPAIR PROTEIN RAD51 HOMOLOG 3"/>
    <property type="match status" value="1"/>
</dbReference>
<dbReference type="SUPFAM" id="SSF52540">
    <property type="entry name" value="P-loop containing nucleoside triphosphate hydrolases"/>
    <property type="match status" value="1"/>
</dbReference>
<dbReference type="InterPro" id="IPR013632">
    <property type="entry name" value="Rad51_C"/>
</dbReference>
<sequence>MMETIHGSSLDLSSIHRLPTVSAAQALEDFEGTQNHHISTGLPVLDASNGIQKGSVTEIWGPPGVGKTAFGIQLTANCLREGGGVVWSGLGNLLWSGTYTNADGFHRMSIERLHQVVDLNSEDGQIQPLDKFVHYSCPTLVHLIALLCRPTASCIPEWTSLIVVDSLSALVNHDVLKNTDLRQAPQTKHKDTRAPIPAERRIQALHYILSNLQKLAATRDVAIVILTQCATKMQAERGATLVPAINASVWRQGIVSRIALFRDRLQNDFETSTALRFAFIQKLNGVDKHADDAAALCGFHIEAAGLVPVEYDQASSPLRTMSTPAGAQKRKLGDTGFEIADSEDEGDDDEDYGWDLEPDALPPMPSQWQGSEDILLTREPESNADLLDEGVQGESDDGKDPESTLVVNDSEDDDDETENTDDDDGKDVDKHESVDDRVS</sequence>
<evidence type="ECO:0000256" key="1">
    <source>
        <dbReference type="ARBA" id="ARBA00004123"/>
    </source>
</evidence>
<proteinExistence type="predicted"/>
<evidence type="ECO:0000256" key="5">
    <source>
        <dbReference type="ARBA" id="ARBA00023204"/>
    </source>
</evidence>
<evidence type="ECO:0000256" key="6">
    <source>
        <dbReference type="ARBA" id="ARBA00023242"/>
    </source>
</evidence>
<evidence type="ECO:0000256" key="3">
    <source>
        <dbReference type="ARBA" id="ARBA00022763"/>
    </source>
</evidence>
<feature type="region of interest" description="Disordered" evidence="8">
    <location>
        <begin position="317"/>
        <end position="439"/>
    </location>
</feature>
<dbReference type="RefSeq" id="XP_062772018.1">
    <property type="nucleotide sequence ID" value="XM_062908859.1"/>
</dbReference>
<feature type="compositionally biased region" description="Basic and acidic residues" evidence="8">
    <location>
        <begin position="427"/>
        <end position="439"/>
    </location>
</feature>
<dbReference type="Pfam" id="PF08423">
    <property type="entry name" value="Rad51"/>
    <property type="match status" value="1"/>
</dbReference>
<comment type="subcellular location">
    <subcellularLocation>
        <location evidence="1">Nucleus</location>
    </subcellularLocation>
</comment>
<evidence type="ECO:0000313" key="11">
    <source>
        <dbReference type="Proteomes" id="UP001326199"/>
    </source>
</evidence>
<organism evidence="10 11">
    <name type="scientific">Podospora pseudopauciseta</name>
    <dbReference type="NCBI Taxonomy" id="2093780"/>
    <lineage>
        <taxon>Eukaryota</taxon>
        <taxon>Fungi</taxon>
        <taxon>Dikarya</taxon>
        <taxon>Ascomycota</taxon>
        <taxon>Pezizomycotina</taxon>
        <taxon>Sordariomycetes</taxon>
        <taxon>Sordariomycetidae</taxon>
        <taxon>Sordariales</taxon>
        <taxon>Podosporaceae</taxon>
        <taxon>Podospora</taxon>
    </lineage>
</organism>